<accession>A0A1M4WJ78</accession>
<name>A0A1M4WJ78_9CLOT</name>
<evidence type="ECO:0000313" key="4">
    <source>
        <dbReference type="Proteomes" id="UP000184245"/>
    </source>
</evidence>
<evidence type="ECO:0000256" key="1">
    <source>
        <dbReference type="SAM" id="Phobius"/>
    </source>
</evidence>
<dbReference type="GO" id="GO:0016020">
    <property type="term" value="C:membrane"/>
    <property type="evidence" value="ECO:0007669"/>
    <property type="project" value="InterPro"/>
</dbReference>
<dbReference type="InterPro" id="IPR000045">
    <property type="entry name" value="Prepilin_IV_endopep_pep"/>
</dbReference>
<organism evidence="3 4">
    <name type="scientific">Lactonifactor longoviformis DSM 17459</name>
    <dbReference type="NCBI Taxonomy" id="1122155"/>
    <lineage>
        <taxon>Bacteria</taxon>
        <taxon>Bacillati</taxon>
        <taxon>Bacillota</taxon>
        <taxon>Clostridia</taxon>
        <taxon>Eubacteriales</taxon>
        <taxon>Clostridiaceae</taxon>
        <taxon>Lactonifactor</taxon>
    </lineage>
</organism>
<dbReference type="RefSeq" id="WP_072850708.1">
    <property type="nucleotide sequence ID" value="NZ_FQVI01000006.1"/>
</dbReference>
<dbReference type="AlphaFoldDB" id="A0A1M4WJ78"/>
<feature type="domain" description="Prepilin type IV endopeptidase peptidase" evidence="2">
    <location>
        <begin position="7"/>
        <end position="111"/>
    </location>
</feature>
<dbReference type="STRING" id="1122155.SAMN02745158_01633"/>
<feature type="transmembrane region" description="Helical" evidence="1">
    <location>
        <begin position="54"/>
        <end position="69"/>
    </location>
</feature>
<gene>
    <name evidence="3" type="ORF">SAMN02745158_01633</name>
</gene>
<reference evidence="3 4" key="1">
    <citation type="submission" date="2016-11" db="EMBL/GenBank/DDBJ databases">
        <authorList>
            <person name="Jaros S."/>
            <person name="Januszkiewicz K."/>
            <person name="Wedrychowicz H."/>
        </authorList>
    </citation>
    <scope>NUCLEOTIDE SEQUENCE [LARGE SCALE GENOMIC DNA]</scope>
    <source>
        <strain evidence="3 4">DSM 17459</strain>
    </source>
</reference>
<evidence type="ECO:0000313" key="3">
    <source>
        <dbReference type="EMBL" id="SHE81042.1"/>
    </source>
</evidence>
<sequence>MGIHEAACLVFLGAAGWRDWKTREVSGRLLAAAAILGCVLRLRMRLHGCEGDGFWAAGLLPGFLLLALGRGTKEAIGYGDGLAVITAGIYLGLWDTLETILLGLVLASLWAACLMAGRKKGRKDRIPFLPFLFFGLAGRLLYKIGAA</sequence>
<dbReference type="EMBL" id="FQVI01000006">
    <property type="protein sequence ID" value="SHE81042.1"/>
    <property type="molecule type" value="Genomic_DNA"/>
</dbReference>
<proteinExistence type="predicted"/>
<keyword evidence="1" id="KW-0472">Membrane</keyword>
<protein>
    <submittedName>
        <fullName evidence="3">Type IV leader peptidase family protein</fullName>
    </submittedName>
</protein>
<evidence type="ECO:0000259" key="2">
    <source>
        <dbReference type="Pfam" id="PF01478"/>
    </source>
</evidence>
<feature type="transmembrane region" description="Helical" evidence="1">
    <location>
        <begin position="76"/>
        <end position="93"/>
    </location>
</feature>
<keyword evidence="4" id="KW-1185">Reference proteome</keyword>
<keyword evidence="1" id="KW-1133">Transmembrane helix</keyword>
<keyword evidence="1" id="KW-0812">Transmembrane</keyword>
<dbReference type="GO" id="GO:0004190">
    <property type="term" value="F:aspartic-type endopeptidase activity"/>
    <property type="evidence" value="ECO:0007669"/>
    <property type="project" value="InterPro"/>
</dbReference>
<dbReference type="Proteomes" id="UP000184245">
    <property type="component" value="Unassembled WGS sequence"/>
</dbReference>
<dbReference type="OrthoDB" id="1958108at2"/>
<dbReference type="Pfam" id="PF01478">
    <property type="entry name" value="Peptidase_A24"/>
    <property type="match status" value="1"/>
</dbReference>
<feature type="transmembrane region" description="Helical" evidence="1">
    <location>
        <begin position="99"/>
        <end position="116"/>
    </location>
</feature>
<dbReference type="Gene3D" id="1.20.120.1220">
    <property type="match status" value="1"/>
</dbReference>